<evidence type="ECO:0000313" key="3">
    <source>
        <dbReference type="Proteomes" id="UP000321746"/>
    </source>
</evidence>
<keyword evidence="3" id="KW-1185">Reference proteome</keyword>
<proteinExistence type="predicted"/>
<sequence length="226" mass="25090">MAGVEALLRWKHPTLGAISSGEFVPLVEKTALSRSMTEWVAHEAISQLSAWHRDGHTLNTSINASALNLEEEDFADRLLSWITAAGVPPARVELEFTESAFADDAARVIHQLSVLRESDVNVAIDDFGTGYSNFSYLQRLPATVLKIDRSFVTGLDRSEKDQLLVRTLITMAHGLGYRVVAEGIETRKTYDCLREWGCDEGQGYLMSRPVPPEQIVTRLEQDCIAA</sequence>
<comment type="caution">
    <text evidence="2">The sequence shown here is derived from an EMBL/GenBank/DDBJ whole genome shotgun (WGS) entry which is preliminary data.</text>
</comment>
<organism evidence="2 3">
    <name type="scientific">Acetobacter oeni</name>
    <dbReference type="NCBI Taxonomy" id="304077"/>
    <lineage>
        <taxon>Bacteria</taxon>
        <taxon>Pseudomonadati</taxon>
        <taxon>Pseudomonadota</taxon>
        <taxon>Alphaproteobacteria</taxon>
        <taxon>Acetobacterales</taxon>
        <taxon>Acetobacteraceae</taxon>
        <taxon>Acetobacter</taxon>
    </lineage>
</organism>
<dbReference type="Pfam" id="PF00563">
    <property type="entry name" value="EAL"/>
    <property type="match status" value="1"/>
</dbReference>
<reference evidence="2 3" key="1">
    <citation type="submission" date="2019-07" db="EMBL/GenBank/DDBJ databases">
        <title>Whole genome shotgun sequence of Acetobacter oeni NBRC 105207.</title>
        <authorList>
            <person name="Hosoyama A."/>
            <person name="Uohara A."/>
            <person name="Ohji S."/>
            <person name="Ichikawa N."/>
        </authorList>
    </citation>
    <scope>NUCLEOTIDE SEQUENCE [LARGE SCALE GENOMIC DNA]</scope>
    <source>
        <strain evidence="2 3">NBRC 105207</strain>
    </source>
</reference>
<gene>
    <name evidence="2" type="ORF">AOE01nite_12120</name>
</gene>
<dbReference type="SUPFAM" id="SSF141868">
    <property type="entry name" value="EAL domain-like"/>
    <property type="match status" value="1"/>
</dbReference>
<feature type="domain" description="EAL" evidence="1">
    <location>
        <begin position="1"/>
        <end position="223"/>
    </location>
</feature>
<dbReference type="RefSeq" id="WP_173571993.1">
    <property type="nucleotide sequence ID" value="NZ_BJYG01000013.1"/>
</dbReference>
<dbReference type="Gene3D" id="3.20.20.450">
    <property type="entry name" value="EAL domain"/>
    <property type="match status" value="1"/>
</dbReference>
<dbReference type="InterPro" id="IPR050706">
    <property type="entry name" value="Cyclic-di-GMP_PDE-like"/>
</dbReference>
<dbReference type="PANTHER" id="PTHR33121">
    <property type="entry name" value="CYCLIC DI-GMP PHOSPHODIESTERASE PDEF"/>
    <property type="match status" value="1"/>
</dbReference>
<accession>A0A511XJ85</accession>
<dbReference type="CDD" id="cd01948">
    <property type="entry name" value="EAL"/>
    <property type="match status" value="1"/>
</dbReference>
<name>A0A511XJ85_9PROT</name>
<dbReference type="InterPro" id="IPR001633">
    <property type="entry name" value="EAL_dom"/>
</dbReference>
<dbReference type="Proteomes" id="UP000321746">
    <property type="component" value="Unassembled WGS sequence"/>
</dbReference>
<dbReference type="AlphaFoldDB" id="A0A511XJ85"/>
<dbReference type="InterPro" id="IPR035919">
    <property type="entry name" value="EAL_sf"/>
</dbReference>
<dbReference type="PROSITE" id="PS50883">
    <property type="entry name" value="EAL"/>
    <property type="match status" value="1"/>
</dbReference>
<evidence type="ECO:0000259" key="1">
    <source>
        <dbReference type="PROSITE" id="PS50883"/>
    </source>
</evidence>
<dbReference type="EMBL" id="BJYG01000013">
    <property type="protein sequence ID" value="GEN62988.1"/>
    <property type="molecule type" value="Genomic_DNA"/>
</dbReference>
<dbReference type="GO" id="GO:0071111">
    <property type="term" value="F:cyclic-guanylate-specific phosphodiesterase activity"/>
    <property type="evidence" value="ECO:0007669"/>
    <property type="project" value="InterPro"/>
</dbReference>
<dbReference type="SMART" id="SM00052">
    <property type="entry name" value="EAL"/>
    <property type="match status" value="1"/>
</dbReference>
<dbReference type="PANTHER" id="PTHR33121:SF19">
    <property type="entry name" value="CYCLIC DI-GMP PHOSPHODIESTERASE PA2567"/>
    <property type="match status" value="1"/>
</dbReference>
<evidence type="ECO:0000313" key="2">
    <source>
        <dbReference type="EMBL" id="GEN62988.1"/>
    </source>
</evidence>
<protein>
    <recommendedName>
        <fullName evidence="1">EAL domain-containing protein</fullName>
    </recommendedName>
</protein>